<dbReference type="KEGG" id="tet:TTHERM_00328500"/>
<protein>
    <submittedName>
        <fullName evidence="1">Uncharacterized protein</fullName>
    </submittedName>
</protein>
<sequence length="83" mass="9607">MISKNFIQCGVNLSEHQGVVQTEEEINDEEKEDNLQNRFIKQLKQQQIKGSNSDSSLISDSDEGQGIQLEINVKSQYKKYQRF</sequence>
<organism evidence="1 2">
    <name type="scientific">Tetrahymena thermophila (strain SB210)</name>
    <dbReference type="NCBI Taxonomy" id="312017"/>
    <lineage>
        <taxon>Eukaryota</taxon>
        <taxon>Sar</taxon>
        <taxon>Alveolata</taxon>
        <taxon>Ciliophora</taxon>
        <taxon>Intramacronucleata</taxon>
        <taxon>Oligohymenophorea</taxon>
        <taxon>Hymenostomatida</taxon>
        <taxon>Tetrahymenina</taxon>
        <taxon>Tetrahymenidae</taxon>
        <taxon>Tetrahymena</taxon>
    </lineage>
</organism>
<keyword evidence="2" id="KW-1185">Reference proteome</keyword>
<evidence type="ECO:0000313" key="1">
    <source>
        <dbReference type="EMBL" id="EAS06269.2"/>
    </source>
</evidence>
<dbReference type="RefSeq" id="XP_001026514.2">
    <property type="nucleotide sequence ID" value="XM_001026514.2"/>
</dbReference>
<dbReference type="InParanoid" id="I7MJH1"/>
<dbReference type="EMBL" id="GG662299">
    <property type="protein sequence ID" value="EAS06269.2"/>
    <property type="molecule type" value="Genomic_DNA"/>
</dbReference>
<name>I7MJH1_TETTS</name>
<dbReference type="AlphaFoldDB" id="I7MJH1"/>
<gene>
    <name evidence="1" type="ORF">TTHERM_00328500</name>
</gene>
<evidence type="ECO:0000313" key="2">
    <source>
        <dbReference type="Proteomes" id="UP000009168"/>
    </source>
</evidence>
<proteinExistence type="predicted"/>
<reference evidence="2" key="1">
    <citation type="journal article" date="2006" name="PLoS Biol.">
        <title>Macronuclear genome sequence of the ciliate Tetrahymena thermophila, a model eukaryote.</title>
        <authorList>
            <person name="Eisen J.A."/>
            <person name="Coyne R.S."/>
            <person name="Wu M."/>
            <person name="Wu D."/>
            <person name="Thiagarajan M."/>
            <person name="Wortman J.R."/>
            <person name="Badger J.H."/>
            <person name="Ren Q."/>
            <person name="Amedeo P."/>
            <person name="Jones K.M."/>
            <person name="Tallon L.J."/>
            <person name="Delcher A.L."/>
            <person name="Salzberg S.L."/>
            <person name="Silva J.C."/>
            <person name="Haas B.J."/>
            <person name="Majoros W.H."/>
            <person name="Farzad M."/>
            <person name="Carlton J.M."/>
            <person name="Smith R.K. Jr."/>
            <person name="Garg J."/>
            <person name="Pearlman R.E."/>
            <person name="Karrer K.M."/>
            <person name="Sun L."/>
            <person name="Manning G."/>
            <person name="Elde N.C."/>
            <person name="Turkewitz A.P."/>
            <person name="Asai D.J."/>
            <person name="Wilkes D.E."/>
            <person name="Wang Y."/>
            <person name="Cai H."/>
            <person name="Collins K."/>
            <person name="Stewart B.A."/>
            <person name="Lee S.R."/>
            <person name="Wilamowska K."/>
            <person name="Weinberg Z."/>
            <person name="Ruzzo W.L."/>
            <person name="Wloga D."/>
            <person name="Gaertig J."/>
            <person name="Frankel J."/>
            <person name="Tsao C.-C."/>
            <person name="Gorovsky M.A."/>
            <person name="Keeling P.J."/>
            <person name="Waller R.F."/>
            <person name="Patron N.J."/>
            <person name="Cherry J.M."/>
            <person name="Stover N.A."/>
            <person name="Krieger C.J."/>
            <person name="del Toro C."/>
            <person name="Ryder H.F."/>
            <person name="Williamson S.C."/>
            <person name="Barbeau R.A."/>
            <person name="Hamilton E.P."/>
            <person name="Orias E."/>
        </authorList>
    </citation>
    <scope>NUCLEOTIDE SEQUENCE [LARGE SCALE GENOMIC DNA]</scope>
    <source>
        <strain evidence="2">SB210</strain>
    </source>
</reference>
<accession>I7MJH1</accession>
<dbReference type="GeneID" id="7828621"/>
<dbReference type="Proteomes" id="UP000009168">
    <property type="component" value="Unassembled WGS sequence"/>
</dbReference>